<dbReference type="InterPro" id="IPR043777">
    <property type="entry name" value="DUF5719"/>
</dbReference>
<evidence type="ECO:0000313" key="2">
    <source>
        <dbReference type="Proteomes" id="UP000181956"/>
    </source>
</evidence>
<dbReference type="STRING" id="412690.SAMN04489834_1214"/>
<dbReference type="InterPro" id="IPR006311">
    <property type="entry name" value="TAT_signal"/>
</dbReference>
<protein>
    <recommendedName>
        <fullName evidence="3">Large extracellular alpha-helical protein</fullName>
    </recommendedName>
</protein>
<dbReference type="AlphaFoldDB" id="A0A1H1R1H5"/>
<organism evidence="1 2">
    <name type="scientific">Microterricola viridarii</name>
    <dbReference type="NCBI Taxonomy" id="412690"/>
    <lineage>
        <taxon>Bacteria</taxon>
        <taxon>Bacillati</taxon>
        <taxon>Actinomycetota</taxon>
        <taxon>Actinomycetes</taxon>
        <taxon>Micrococcales</taxon>
        <taxon>Microbacteriaceae</taxon>
        <taxon>Microterricola</taxon>
    </lineage>
</organism>
<evidence type="ECO:0000313" key="1">
    <source>
        <dbReference type="EMBL" id="SDS29375.1"/>
    </source>
</evidence>
<dbReference type="PROSITE" id="PS51318">
    <property type="entry name" value="TAT"/>
    <property type="match status" value="1"/>
</dbReference>
<dbReference type="EMBL" id="LT629742">
    <property type="protein sequence ID" value="SDS29375.1"/>
    <property type="molecule type" value="Genomic_DNA"/>
</dbReference>
<name>A0A1H1R1H5_9MICO</name>
<keyword evidence="2" id="KW-1185">Reference proteome</keyword>
<dbReference type="Pfam" id="PF18986">
    <property type="entry name" value="DUF5719"/>
    <property type="match status" value="1"/>
</dbReference>
<dbReference type="OrthoDB" id="3264966at2"/>
<dbReference type="RefSeq" id="WP_156786257.1">
    <property type="nucleotide sequence ID" value="NZ_LT629742.1"/>
</dbReference>
<sequence>MSASRRWALAGARVMTGLVGIAAFGATVAAATLLPLPSHHAEPVQSTVTPVATQQQRVCAGPLLALAADASAASTASSIGVASAVYAAGSAGALSADEVTVSPMDVPDNAARDVAGTPLALSVPAQGDALEEPLLAGAQSQGAATETLTGFAAASCAEAASDGWLVAGSTAIGQTSLLLLSNPTEVVATVELTVYGESGLVDAPGASGILVQPGSQRVVSLAGLAPNLNSPVIHVATRGGQVVASLQQSVIRGLAPGGIDLVGTTTAPDVEQVIPGFIVPATLIDDTHSNDSGFHDDAAAVRVLNLGDVATEVELSVTADDGGNGSSTRVTLEPGVASEIPLDELAAGSYTLRLNSQEPIVAAARSTEKSATSEDFAWFQASGPLGEQSAFSVADGPAPTLHLANASGTEQSLTLYPQDGAPALLTLPAGSMLTRPVAAGASYTLVGDGLGGAHASISYQGSAELASYSVNPLGPLAQPIGVYVR</sequence>
<gene>
    <name evidence="1" type="ORF">SAMN04489834_1214</name>
</gene>
<dbReference type="Proteomes" id="UP000181956">
    <property type="component" value="Chromosome I"/>
</dbReference>
<reference evidence="2" key="1">
    <citation type="submission" date="2016-10" db="EMBL/GenBank/DDBJ databases">
        <authorList>
            <person name="Varghese N."/>
            <person name="Submissions S."/>
        </authorList>
    </citation>
    <scope>NUCLEOTIDE SEQUENCE [LARGE SCALE GENOMIC DNA]</scope>
    <source>
        <strain evidence="2">DSM 21772</strain>
    </source>
</reference>
<proteinExistence type="predicted"/>
<evidence type="ECO:0008006" key="3">
    <source>
        <dbReference type="Google" id="ProtNLM"/>
    </source>
</evidence>
<accession>A0A1H1R1H5</accession>